<reference evidence="3" key="1">
    <citation type="journal article" date="2013" name="PLoS Pathog.">
        <title>Deciphering the cryptic genome: genome-wide analyses of the rice pathogen Fusarium fujikuroi reveal complex regulation of secondary metabolism and novel metabolites.</title>
        <authorList>
            <person name="Wiemann P."/>
            <person name="Sieber C.M."/>
            <person name="von Bargen K.W."/>
            <person name="Studt L."/>
            <person name="Niehaus E.M."/>
            <person name="Espino J.J."/>
            <person name="Huss K."/>
            <person name="Michielse C.B."/>
            <person name="Albermann S."/>
            <person name="Wagner D."/>
            <person name="Bergner S.V."/>
            <person name="Connolly L.R."/>
            <person name="Fischer A."/>
            <person name="Reuter G."/>
            <person name="Kleigrewe K."/>
            <person name="Bald T."/>
            <person name="Wingfield B.D."/>
            <person name="Ophir R."/>
            <person name="Freeman S."/>
            <person name="Hippler M."/>
            <person name="Smith K.M."/>
            <person name="Brown D.W."/>
            <person name="Proctor R.H."/>
            <person name="Munsterkotter M."/>
            <person name="Freitag M."/>
            <person name="Humpf H.U."/>
            <person name="Guldener U."/>
            <person name="Tudzynski B."/>
        </authorList>
    </citation>
    <scope>NUCLEOTIDE SEQUENCE [LARGE SCALE GENOMIC DNA]</scope>
    <source>
        <strain evidence="3">CBS 195.34 / IMI 58289 / NRRL A-6831</strain>
    </source>
</reference>
<evidence type="ECO:0000313" key="2">
    <source>
        <dbReference type="EMBL" id="CCT62760.1"/>
    </source>
</evidence>
<gene>
    <name evidence="2" type="ORF">FFUJ_00656</name>
</gene>
<dbReference type="VEuPathDB" id="FungiDB:FFUJ_00656"/>
<dbReference type="AlphaFoldDB" id="S0DK35"/>
<dbReference type="RefSeq" id="XP_023424841.1">
    <property type="nucleotide sequence ID" value="XM_023572629.1"/>
</dbReference>
<feature type="region of interest" description="Disordered" evidence="1">
    <location>
        <begin position="1"/>
        <end position="36"/>
    </location>
</feature>
<sequence length="134" mass="14031">MGDVPMFTSSGPLHTVQSSPHHNQTTGSLSNHPRAGASNPSILLACPGLEERIAQALSTQGSCAVTPGTAAARPLCEFRACFPSDVRDTKALVLPYSVCDVVQRLVNEFNDMCTLRSPITAAACNAKCKSSAAE</sequence>
<dbReference type="GeneID" id="35394141"/>
<dbReference type="EMBL" id="HF679023">
    <property type="protein sequence ID" value="CCT62760.1"/>
    <property type="molecule type" value="Genomic_DNA"/>
</dbReference>
<name>S0DK35_GIBF5</name>
<evidence type="ECO:0000256" key="1">
    <source>
        <dbReference type="SAM" id="MobiDB-lite"/>
    </source>
</evidence>
<organism evidence="2 3">
    <name type="scientific">Gibberella fujikuroi (strain CBS 195.34 / IMI 58289 / NRRL A-6831)</name>
    <name type="common">Bakanae and foot rot disease fungus</name>
    <name type="synonym">Fusarium fujikuroi</name>
    <dbReference type="NCBI Taxonomy" id="1279085"/>
    <lineage>
        <taxon>Eukaryota</taxon>
        <taxon>Fungi</taxon>
        <taxon>Dikarya</taxon>
        <taxon>Ascomycota</taxon>
        <taxon>Pezizomycotina</taxon>
        <taxon>Sordariomycetes</taxon>
        <taxon>Hypocreomycetidae</taxon>
        <taxon>Hypocreales</taxon>
        <taxon>Nectriaceae</taxon>
        <taxon>Fusarium</taxon>
        <taxon>Fusarium fujikuroi species complex</taxon>
    </lineage>
</organism>
<keyword evidence="3" id="KW-1185">Reference proteome</keyword>
<evidence type="ECO:0000313" key="3">
    <source>
        <dbReference type="Proteomes" id="UP000016800"/>
    </source>
</evidence>
<dbReference type="Proteomes" id="UP000016800">
    <property type="component" value="Chromosome I"/>
</dbReference>
<proteinExistence type="predicted"/>
<accession>S0DK35</accession>
<dbReference type="HOGENOM" id="CLU_1896383_0_0_1"/>
<feature type="compositionally biased region" description="Polar residues" evidence="1">
    <location>
        <begin position="7"/>
        <end position="31"/>
    </location>
</feature>
<protein>
    <submittedName>
        <fullName evidence="2">Uncharacterized protein</fullName>
    </submittedName>
</protein>